<dbReference type="InterPro" id="IPR010368">
    <property type="entry name" value="Com_YlbF"/>
</dbReference>
<evidence type="ECO:0000313" key="1">
    <source>
        <dbReference type="EMBL" id="QDS34673.1"/>
    </source>
</evidence>
<organism evidence="1 2">
    <name type="scientific">Brevibacillus brevis</name>
    <name type="common">Bacillus brevis</name>
    <dbReference type="NCBI Taxonomy" id="1393"/>
    <lineage>
        <taxon>Bacteria</taxon>
        <taxon>Bacillati</taxon>
        <taxon>Bacillota</taxon>
        <taxon>Bacilli</taxon>
        <taxon>Bacillales</taxon>
        <taxon>Paenibacillaceae</taxon>
        <taxon>Brevibacillus</taxon>
    </lineage>
</organism>
<dbReference type="RefSeq" id="WP_144616287.1">
    <property type="nucleotide sequence ID" value="NZ_CP042161.1"/>
</dbReference>
<dbReference type="SUPFAM" id="SSF158622">
    <property type="entry name" value="YheA/YmcA-like"/>
    <property type="match status" value="1"/>
</dbReference>
<dbReference type="Pfam" id="PF06133">
    <property type="entry name" value="Com_YlbF"/>
    <property type="match status" value="1"/>
</dbReference>
<proteinExistence type="predicted"/>
<dbReference type="Proteomes" id="UP000317713">
    <property type="component" value="Chromosome"/>
</dbReference>
<dbReference type="PANTHER" id="PTHR38448:SF2">
    <property type="entry name" value="REGULATORY PROTEIN YLBF"/>
    <property type="match status" value="1"/>
</dbReference>
<reference evidence="1 2" key="1">
    <citation type="submission" date="2019-07" db="EMBL/GenBank/DDBJ databases">
        <title>Characterization of Brevibacillus brevis HK544, as a potential biocontrol agent.</title>
        <authorList>
            <person name="Kim H."/>
        </authorList>
    </citation>
    <scope>NUCLEOTIDE SEQUENCE [LARGE SCALE GENOMIC DNA]</scope>
    <source>
        <strain evidence="1 2">HK544</strain>
    </source>
</reference>
<dbReference type="EMBL" id="CP042161">
    <property type="protein sequence ID" value="QDS34673.1"/>
    <property type="molecule type" value="Genomic_DNA"/>
</dbReference>
<sequence>METLEAVDMTQLIMESHELSAMINHSREVSEYLEAKRQMEADEEVQRLLVVFEAKKEQYEDVQRFGKYHPDYNHISKEVRELKRNIELRDSVQAFKRAEDALDELLYQVSRTIAHSVSDTIKVPSNNPFLEAQGSGCGTGGSCGCSVKKPS</sequence>
<name>A0A517I701_BREBE</name>
<dbReference type="InterPro" id="IPR052767">
    <property type="entry name" value="Bact_com_dev_regulator"/>
</dbReference>
<gene>
    <name evidence="1" type="ORF">FPS98_12100</name>
</gene>
<protein>
    <submittedName>
        <fullName evidence="1">YlbF family regulator</fullName>
    </submittedName>
</protein>
<dbReference type="PANTHER" id="PTHR38448">
    <property type="entry name" value="REGULATORY PROTEIN YLBF-RELATED"/>
    <property type="match status" value="1"/>
</dbReference>
<evidence type="ECO:0000313" key="2">
    <source>
        <dbReference type="Proteomes" id="UP000317713"/>
    </source>
</evidence>
<dbReference type="InterPro" id="IPR023378">
    <property type="entry name" value="YheA/YmcA-like_dom_sf"/>
</dbReference>
<dbReference type="Gene3D" id="1.20.1500.10">
    <property type="entry name" value="YheA/YmcA-like"/>
    <property type="match status" value="1"/>
</dbReference>
<accession>A0A517I701</accession>
<dbReference type="AlphaFoldDB" id="A0A517I701"/>